<feature type="transmembrane region" description="Helical" evidence="1">
    <location>
        <begin position="134"/>
        <end position="160"/>
    </location>
</feature>
<feature type="transmembrane region" description="Helical" evidence="1">
    <location>
        <begin position="436"/>
        <end position="460"/>
    </location>
</feature>
<evidence type="ECO:0000313" key="3">
    <source>
        <dbReference type="EMBL" id="QJB35062.1"/>
    </source>
</evidence>
<dbReference type="Pfam" id="PF01433">
    <property type="entry name" value="Peptidase_M1"/>
    <property type="match status" value="1"/>
</dbReference>
<dbReference type="SUPFAM" id="SSF55486">
    <property type="entry name" value="Metalloproteases ('zincins'), catalytic domain"/>
    <property type="match status" value="1"/>
</dbReference>
<gene>
    <name evidence="3" type="ORF">HF329_28650</name>
</gene>
<dbReference type="KEGG" id="coy:HF329_28650"/>
<dbReference type="PANTHER" id="PTHR11533">
    <property type="entry name" value="PROTEASE M1 ZINC METALLOPROTEASE"/>
    <property type="match status" value="1"/>
</dbReference>
<reference evidence="4" key="1">
    <citation type="submission" date="2020-04" db="EMBL/GenBank/DDBJ databases">
        <authorList>
            <person name="Kittiwongwattana C."/>
        </authorList>
    </citation>
    <scope>NUCLEOTIDE SEQUENCE [LARGE SCALE GENOMIC DNA]</scope>
    <source>
        <strain evidence="4">1310</strain>
    </source>
</reference>
<feature type="transmembrane region" description="Helical" evidence="1">
    <location>
        <begin position="102"/>
        <end position="122"/>
    </location>
</feature>
<keyword evidence="1" id="KW-1133">Transmembrane helix</keyword>
<dbReference type="EMBL" id="CP051205">
    <property type="protein sequence ID" value="QJB35062.1"/>
    <property type="molecule type" value="Genomic_DNA"/>
</dbReference>
<evidence type="ECO:0000313" key="4">
    <source>
        <dbReference type="Proteomes" id="UP000502421"/>
    </source>
</evidence>
<feature type="transmembrane region" description="Helical" evidence="1">
    <location>
        <begin position="167"/>
        <end position="186"/>
    </location>
</feature>
<keyword evidence="3" id="KW-0378">Hydrolase</keyword>
<dbReference type="Proteomes" id="UP000502421">
    <property type="component" value="Chromosome"/>
</dbReference>
<dbReference type="AlphaFoldDB" id="A0AAE6ZLR2"/>
<proteinExistence type="predicted"/>
<keyword evidence="1" id="KW-0812">Transmembrane</keyword>
<feature type="transmembrane region" description="Helical" evidence="1">
    <location>
        <begin position="48"/>
        <end position="76"/>
    </location>
</feature>
<dbReference type="InterPro" id="IPR050344">
    <property type="entry name" value="Peptidase_M1_aminopeptidases"/>
</dbReference>
<dbReference type="GO" id="GO:0005615">
    <property type="term" value="C:extracellular space"/>
    <property type="evidence" value="ECO:0007669"/>
    <property type="project" value="TreeGrafter"/>
</dbReference>
<dbReference type="GO" id="GO:0070006">
    <property type="term" value="F:metalloaminopeptidase activity"/>
    <property type="evidence" value="ECO:0007669"/>
    <property type="project" value="TreeGrafter"/>
</dbReference>
<feature type="transmembrane region" description="Helical" evidence="1">
    <location>
        <begin position="546"/>
        <end position="565"/>
    </location>
</feature>
<feature type="transmembrane region" description="Helical" evidence="1">
    <location>
        <begin position="467"/>
        <end position="490"/>
    </location>
</feature>
<feature type="transmembrane region" description="Helical" evidence="1">
    <location>
        <begin position="400"/>
        <end position="424"/>
    </location>
</feature>
<dbReference type="RefSeq" id="WP_168809767.1">
    <property type="nucleotide sequence ID" value="NZ_CP051205.1"/>
</dbReference>
<dbReference type="GO" id="GO:0016020">
    <property type="term" value="C:membrane"/>
    <property type="evidence" value="ECO:0007669"/>
    <property type="project" value="TreeGrafter"/>
</dbReference>
<feature type="transmembrane region" description="Helical" evidence="1">
    <location>
        <begin position="510"/>
        <end position="534"/>
    </location>
</feature>
<organism evidence="3 4">
    <name type="scientific">Chitinophaga oryzae</name>
    <dbReference type="NCBI Taxonomy" id="2725414"/>
    <lineage>
        <taxon>Bacteria</taxon>
        <taxon>Pseudomonadati</taxon>
        <taxon>Bacteroidota</taxon>
        <taxon>Chitinophagia</taxon>
        <taxon>Chitinophagales</taxon>
        <taxon>Chitinophagaceae</taxon>
        <taxon>Chitinophaga</taxon>
    </lineage>
</organism>
<protein>
    <submittedName>
        <fullName evidence="3">Aminopeptidase</fullName>
    </submittedName>
</protein>
<keyword evidence="1" id="KW-0472">Membrane</keyword>
<name>A0AAE6ZLR2_9BACT</name>
<feature type="domain" description="Peptidase M1 membrane alanine aminopeptidase" evidence="2">
    <location>
        <begin position="834"/>
        <end position="1030"/>
    </location>
</feature>
<feature type="transmembrane region" description="Helical" evidence="1">
    <location>
        <begin position="239"/>
        <end position="259"/>
    </location>
</feature>
<accession>A0AAE6ZLR2</accession>
<feature type="transmembrane region" description="Helical" evidence="1">
    <location>
        <begin position="317"/>
        <end position="338"/>
    </location>
</feature>
<evidence type="ECO:0000259" key="2">
    <source>
        <dbReference type="Pfam" id="PF01433"/>
    </source>
</evidence>
<dbReference type="Gene3D" id="1.10.390.10">
    <property type="entry name" value="Neutral Protease Domain 2"/>
    <property type="match status" value="1"/>
</dbReference>
<keyword evidence="3" id="KW-0031">Aminopeptidase</keyword>
<dbReference type="GO" id="GO:0005737">
    <property type="term" value="C:cytoplasm"/>
    <property type="evidence" value="ECO:0007669"/>
    <property type="project" value="TreeGrafter"/>
</dbReference>
<dbReference type="GO" id="GO:0008270">
    <property type="term" value="F:zinc ion binding"/>
    <property type="evidence" value="ECO:0007669"/>
    <property type="project" value="InterPro"/>
</dbReference>
<dbReference type="InterPro" id="IPR027268">
    <property type="entry name" value="Peptidase_M4/M1_CTD_sf"/>
</dbReference>
<dbReference type="GO" id="GO:0042277">
    <property type="term" value="F:peptide binding"/>
    <property type="evidence" value="ECO:0007669"/>
    <property type="project" value="TreeGrafter"/>
</dbReference>
<dbReference type="InterPro" id="IPR014782">
    <property type="entry name" value="Peptidase_M1_dom"/>
</dbReference>
<dbReference type="GO" id="GO:0043171">
    <property type="term" value="P:peptide catabolic process"/>
    <property type="evidence" value="ECO:0007669"/>
    <property type="project" value="TreeGrafter"/>
</dbReference>
<sequence>MNAVFLFDVRQSFKSGLSCAGAALLLLTGVFAGYNFHLYAGEGVGPNAPYSIGFILGILSLSVIFIATVCASTLLFREWDNRFDALLFSTPLSKGRYISGRLLALYAVTAAGFLWMTIGFAAGQHLRTGATVSYYYYGYAYIIFGAINSLFVCSVLFFLAWQTKNKLMMALGGLLLYVLYMVTLLFSDAPFMAQASPQPLSAQQLSALTDPFGLSAYFYRSRDFTVIQRKTLLVPLSGYFLVNRLGTVALSLLLITIGYKRFSYTLRQTPKASIAPPADKLSTAVYTPAITGNDLRTRAHAVWSFTLMDIRQTLKSIPFAASVLLLLFYMGMELYGTIESGIRLPQQYASSGLLAGAILKNFHLAGVLLLVYFVHELYWKSSMVRLTALENTTIHRAAKLWGHWCSCLLLLSGHTGILILQAILFQVAYGYPHIDLAAYGGIILFNTCPLLLLAAMLLLLHQWARHHYVASGLCMLTALIAASPLSRYVLTTPLLRFFTGHSGPYSDFTGYGSYTFFFTQRLLFGTGVVALLWLIKDKPKGKRWGLYIMLPGIGAFSAIHLMTAYHPRDDRAQHAAAARYEKQYRHYRSVPQPVVTAVTTNIQLYPAQQRYTIAGRYVIKNKSGVPVDKVLLNFDETLDIVQADYISARDSIRILPHVSELTLKHPLAPDDSATIHFELSYHWSAVNGHQSFNAIIGNGSFMRISRYYPQIGYQADRELTDTLLRQQYALGAATAVPKLEDTVRAPQDFVRLDMVISTDSAQTAIGTGELTSQWRAGDRNYFRYQPGVPVPFRFAVSSAGYRIQRERHNGVEIRVCYHPRHAENVVRLISGARQALDYCRQNFGPYPFRSITFAEISSFTRGFAGTAYPGVIFMAEDMVFRANIGADGQQDAVHEITAHELSHQWWGNSQIDPDYREGAVLLTETLAMYTEMMLYKKKYGKQKMQERLKIHQQIYEAEKGLTVNQPLYKVSGQNTHIAYSKGATVMVALTDLIGEDKVNLALQHFLQQHRYPLPKPVSTDLIQAFLAVSEARHHAQIKKMFMEI</sequence>
<dbReference type="PANTHER" id="PTHR11533:SF174">
    <property type="entry name" value="PUROMYCIN-SENSITIVE AMINOPEPTIDASE-RELATED"/>
    <property type="match status" value="1"/>
</dbReference>
<keyword evidence="3" id="KW-0645">Protease</keyword>
<feature type="transmembrane region" description="Helical" evidence="1">
    <location>
        <begin position="358"/>
        <end position="379"/>
    </location>
</feature>
<evidence type="ECO:0000256" key="1">
    <source>
        <dbReference type="SAM" id="Phobius"/>
    </source>
</evidence>